<evidence type="ECO:0000256" key="8">
    <source>
        <dbReference type="SAM" id="Phobius"/>
    </source>
</evidence>
<keyword evidence="4" id="KW-1003">Cell membrane</keyword>
<dbReference type="PANTHER" id="PTHR34702:SF1">
    <property type="entry name" value="NA(+)_H(+) ANTIPORTER SUBUNIT F"/>
    <property type="match status" value="1"/>
</dbReference>
<name>A0A1G8JPH4_9BACI</name>
<keyword evidence="7 8" id="KW-0472">Membrane</keyword>
<dbReference type="EMBL" id="FNEN01000001">
    <property type="protein sequence ID" value="SDI33154.1"/>
    <property type="molecule type" value="Genomic_DNA"/>
</dbReference>
<dbReference type="Pfam" id="PF04066">
    <property type="entry name" value="MrpF_PhaF"/>
    <property type="match status" value="1"/>
</dbReference>
<comment type="subcellular location">
    <subcellularLocation>
        <location evidence="1">Cell membrane</location>
        <topology evidence="1">Multi-pass membrane protein</topology>
    </subcellularLocation>
</comment>
<keyword evidence="5 8" id="KW-0812">Transmembrane</keyword>
<feature type="transmembrane region" description="Helical" evidence="8">
    <location>
        <begin position="61"/>
        <end position="83"/>
    </location>
</feature>
<dbReference type="AlphaFoldDB" id="A0A1G8JPH4"/>
<comment type="similarity">
    <text evidence="2">Belongs to the CPA3 antiporters (TC 2.A.63) subunit F family.</text>
</comment>
<dbReference type="GO" id="GO:0005886">
    <property type="term" value="C:plasma membrane"/>
    <property type="evidence" value="ECO:0007669"/>
    <property type="project" value="UniProtKB-SubCell"/>
</dbReference>
<dbReference type="RefSeq" id="WP_342705352.1">
    <property type="nucleotide sequence ID" value="NZ_FNEN01000001.1"/>
</dbReference>
<gene>
    <name evidence="9" type="ORF">SAMN04488123_101339</name>
</gene>
<evidence type="ECO:0000256" key="1">
    <source>
        <dbReference type="ARBA" id="ARBA00004651"/>
    </source>
</evidence>
<evidence type="ECO:0000256" key="2">
    <source>
        <dbReference type="ARBA" id="ARBA00009212"/>
    </source>
</evidence>
<feature type="transmembrane region" description="Helical" evidence="8">
    <location>
        <begin position="6"/>
        <end position="23"/>
    </location>
</feature>
<dbReference type="PANTHER" id="PTHR34702">
    <property type="entry name" value="NA(+)/H(+) ANTIPORTER SUBUNIT F1"/>
    <property type="match status" value="1"/>
</dbReference>
<evidence type="ECO:0000313" key="10">
    <source>
        <dbReference type="Proteomes" id="UP000198853"/>
    </source>
</evidence>
<protein>
    <submittedName>
        <fullName evidence="9">Multisubunit sodium/proton antiporter, MrpF subunit</fullName>
    </submittedName>
</protein>
<dbReference type="InterPro" id="IPR007208">
    <property type="entry name" value="MrpF/PhaF-like"/>
</dbReference>
<dbReference type="GO" id="GO:0015385">
    <property type="term" value="F:sodium:proton antiporter activity"/>
    <property type="evidence" value="ECO:0007669"/>
    <property type="project" value="TreeGrafter"/>
</dbReference>
<evidence type="ECO:0000313" key="9">
    <source>
        <dbReference type="EMBL" id="SDI33154.1"/>
    </source>
</evidence>
<evidence type="ECO:0000256" key="5">
    <source>
        <dbReference type="ARBA" id="ARBA00022692"/>
    </source>
</evidence>
<accession>A0A1G8JPH4</accession>
<evidence type="ECO:0000256" key="7">
    <source>
        <dbReference type="ARBA" id="ARBA00023136"/>
    </source>
</evidence>
<dbReference type="Proteomes" id="UP000198853">
    <property type="component" value="Unassembled WGS sequence"/>
</dbReference>
<keyword evidence="6 8" id="KW-1133">Transmembrane helix</keyword>
<keyword evidence="3" id="KW-0813">Transport</keyword>
<feature type="transmembrane region" description="Helical" evidence="8">
    <location>
        <begin position="35"/>
        <end position="55"/>
    </location>
</feature>
<evidence type="ECO:0000256" key="4">
    <source>
        <dbReference type="ARBA" id="ARBA00022475"/>
    </source>
</evidence>
<evidence type="ECO:0000256" key="6">
    <source>
        <dbReference type="ARBA" id="ARBA00022989"/>
    </source>
</evidence>
<proteinExistence type="inferred from homology"/>
<sequence>MIFETIMIVFLSIKALAILLCFIRVMMGPTMSDRALALDTVGLLLIGFVGSIMIIHETVAYADIVVVIGILACLGSIAIAKYLERGVIFDRH</sequence>
<organism evidence="9 10">
    <name type="scientific">Natribacillus halophilus</name>
    <dbReference type="NCBI Taxonomy" id="549003"/>
    <lineage>
        <taxon>Bacteria</taxon>
        <taxon>Bacillati</taxon>
        <taxon>Bacillota</taxon>
        <taxon>Bacilli</taxon>
        <taxon>Bacillales</taxon>
        <taxon>Bacillaceae</taxon>
        <taxon>Natribacillus</taxon>
    </lineage>
</organism>
<reference evidence="9 10" key="1">
    <citation type="submission" date="2016-10" db="EMBL/GenBank/DDBJ databases">
        <authorList>
            <person name="de Groot N.N."/>
        </authorList>
    </citation>
    <scope>NUCLEOTIDE SEQUENCE [LARGE SCALE GENOMIC DNA]</scope>
    <source>
        <strain evidence="9 10">DSM 21771</strain>
    </source>
</reference>
<keyword evidence="10" id="KW-1185">Reference proteome</keyword>
<evidence type="ECO:0000256" key="3">
    <source>
        <dbReference type="ARBA" id="ARBA00022448"/>
    </source>
</evidence>